<accession>A0ABR7Z1M8</accession>
<evidence type="ECO:0000313" key="3">
    <source>
        <dbReference type="Proteomes" id="UP000805841"/>
    </source>
</evidence>
<dbReference type="InterPro" id="IPR000086">
    <property type="entry name" value="NUDIX_hydrolase_dom"/>
</dbReference>
<dbReference type="EMBL" id="JAAOCA010000013">
    <property type="protein sequence ID" value="MBD1599404.1"/>
    <property type="molecule type" value="Genomic_DNA"/>
</dbReference>
<sequence length="162" mass="17949">MPVQAEHAPLTGAQSKPIEIVAALLTHRGRLGLFRRSQYVTGDAGCWHCITGFLPQGAAPLRHALVEVLEELGIEERALCRVGKKVIDMADASGQQWRVHAFHFESSTDRIQLNWENDDACWVSFDQIHALRIVHWLPRVVSELSGIGYPTRPGAPIIGIPT</sequence>
<reference evidence="2 3" key="1">
    <citation type="journal article" date="2020" name="Insects">
        <title>Bacteria Belonging to Pseudomonas typographi sp. nov. from the Bark Beetle Ips typographus Have Genomic Potential to Aid in the Host Ecology.</title>
        <authorList>
            <person name="Peral-Aranega E."/>
            <person name="Saati-Santamaria Z."/>
            <person name="Kolarik M."/>
            <person name="Rivas R."/>
            <person name="Garcia-Fraile P."/>
        </authorList>
    </citation>
    <scope>NUCLEOTIDE SEQUENCE [LARGE SCALE GENOMIC DNA]</scope>
    <source>
        <strain evidence="2 3">CA3A</strain>
    </source>
</reference>
<dbReference type="Proteomes" id="UP000805841">
    <property type="component" value="Unassembled WGS sequence"/>
</dbReference>
<dbReference type="InterPro" id="IPR015797">
    <property type="entry name" value="NUDIX_hydrolase-like_dom_sf"/>
</dbReference>
<keyword evidence="3" id="KW-1185">Reference proteome</keyword>
<dbReference type="Gene3D" id="3.90.79.10">
    <property type="entry name" value="Nucleoside Triphosphate Pyrophosphohydrolase"/>
    <property type="match status" value="1"/>
</dbReference>
<evidence type="ECO:0000313" key="2">
    <source>
        <dbReference type="EMBL" id="MBD1599404.1"/>
    </source>
</evidence>
<name>A0ABR7Z1M8_9PSED</name>
<dbReference type="PROSITE" id="PS51462">
    <property type="entry name" value="NUDIX"/>
    <property type="match status" value="1"/>
</dbReference>
<feature type="domain" description="Nudix hydrolase" evidence="1">
    <location>
        <begin position="16"/>
        <end position="145"/>
    </location>
</feature>
<evidence type="ECO:0000259" key="1">
    <source>
        <dbReference type="PROSITE" id="PS51462"/>
    </source>
</evidence>
<proteinExistence type="predicted"/>
<comment type="caution">
    <text evidence="2">The sequence shown here is derived from an EMBL/GenBank/DDBJ whole genome shotgun (WGS) entry which is preliminary data.</text>
</comment>
<dbReference type="Pfam" id="PF00293">
    <property type="entry name" value="NUDIX"/>
    <property type="match status" value="1"/>
</dbReference>
<protein>
    <submittedName>
        <fullName evidence="2">NUDIX domain-containing protein</fullName>
    </submittedName>
</protein>
<gene>
    <name evidence="2" type="ORF">HAQ05_11900</name>
</gene>
<organism evidence="2 3">
    <name type="scientific">Pseudomonas typographi</name>
    <dbReference type="NCBI Taxonomy" id="2715964"/>
    <lineage>
        <taxon>Bacteria</taxon>
        <taxon>Pseudomonadati</taxon>
        <taxon>Pseudomonadota</taxon>
        <taxon>Gammaproteobacteria</taxon>
        <taxon>Pseudomonadales</taxon>
        <taxon>Pseudomonadaceae</taxon>
        <taxon>Pseudomonas</taxon>
    </lineage>
</organism>
<dbReference type="RefSeq" id="WP_190420749.1">
    <property type="nucleotide sequence ID" value="NZ_JAAOCA010000013.1"/>
</dbReference>
<dbReference type="SUPFAM" id="SSF55811">
    <property type="entry name" value="Nudix"/>
    <property type="match status" value="1"/>
</dbReference>